<keyword evidence="3" id="KW-1185">Reference proteome</keyword>
<protein>
    <submittedName>
        <fullName evidence="2">Uncharacterized protein</fullName>
    </submittedName>
</protein>
<sequence length="104" mass="11292">MPHPPVPSFSLVFPAGGNLGRRGRGRKVKGDGSSIAAPQQMSREKGRVKVMIRQQKKFSFAVVKAPEKAAPQEGSSPPSPAAVVDFFKPEVLFSFLSVSLFHTW</sequence>
<name>A0A133UHN3_9EURY</name>
<dbReference type="EMBL" id="LHXN01000001">
    <property type="protein sequence ID" value="KXA93630.1"/>
    <property type="molecule type" value="Genomic_DNA"/>
</dbReference>
<comment type="caution">
    <text evidence="2">The sequence shown here is derived from an EMBL/GenBank/DDBJ whole genome shotgun (WGS) entry which is preliminary data.</text>
</comment>
<organism evidence="2 3">
    <name type="scientific">candidate division MSBL1 archaeon SCGC-AAA259E17</name>
    <dbReference type="NCBI Taxonomy" id="1698263"/>
    <lineage>
        <taxon>Archaea</taxon>
        <taxon>Methanobacteriati</taxon>
        <taxon>Methanobacteriota</taxon>
        <taxon>candidate division MSBL1</taxon>
    </lineage>
</organism>
<accession>A0A133UHN3</accession>
<dbReference type="AlphaFoldDB" id="A0A133UHN3"/>
<dbReference type="Proteomes" id="UP000070373">
    <property type="component" value="Unassembled WGS sequence"/>
</dbReference>
<feature type="region of interest" description="Disordered" evidence="1">
    <location>
        <begin position="1"/>
        <end position="47"/>
    </location>
</feature>
<evidence type="ECO:0000313" key="2">
    <source>
        <dbReference type="EMBL" id="KXA93630.1"/>
    </source>
</evidence>
<proteinExistence type="predicted"/>
<gene>
    <name evidence="2" type="ORF">AKJ64_00190</name>
</gene>
<reference evidence="2 3" key="1">
    <citation type="journal article" date="2016" name="Sci. Rep.">
        <title>Metabolic traits of an uncultured archaeal lineage -MSBL1- from brine pools of the Red Sea.</title>
        <authorList>
            <person name="Mwirichia R."/>
            <person name="Alam I."/>
            <person name="Rashid M."/>
            <person name="Vinu M."/>
            <person name="Ba-Alawi W."/>
            <person name="Anthony Kamau A."/>
            <person name="Kamanda Ngugi D."/>
            <person name="Goker M."/>
            <person name="Klenk H.P."/>
            <person name="Bajic V."/>
            <person name="Stingl U."/>
        </authorList>
    </citation>
    <scope>NUCLEOTIDE SEQUENCE [LARGE SCALE GENOMIC DNA]</scope>
    <source>
        <strain evidence="2">SCGC-AAA259E17</strain>
    </source>
</reference>
<evidence type="ECO:0000256" key="1">
    <source>
        <dbReference type="SAM" id="MobiDB-lite"/>
    </source>
</evidence>
<evidence type="ECO:0000313" key="3">
    <source>
        <dbReference type="Proteomes" id="UP000070373"/>
    </source>
</evidence>